<dbReference type="GeneID" id="28980455"/>
<dbReference type="Proteomes" id="UP000053611">
    <property type="component" value="Unassembled WGS sequence"/>
</dbReference>
<name>A0A0J1AVZ6_9TREE</name>
<keyword evidence="2" id="KW-1185">Reference proteome</keyword>
<evidence type="ECO:0000313" key="1">
    <source>
        <dbReference type="EMBL" id="KLT39439.1"/>
    </source>
</evidence>
<dbReference type="RefSeq" id="XP_018275930.1">
    <property type="nucleotide sequence ID" value="XM_018419852.1"/>
</dbReference>
<evidence type="ECO:0000313" key="2">
    <source>
        <dbReference type="Proteomes" id="UP000053611"/>
    </source>
</evidence>
<dbReference type="AlphaFoldDB" id="A0A0J1AVZ6"/>
<organism evidence="1 2">
    <name type="scientific">Cutaneotrichosporon oleaginosum</name>
    <dbReference type="NCBI Taxonomy" id="879819"/>
    <lineage>
        <taxon>Eukaryota</taxon>
        <taxon>Fungi</taxon>
        <taxon>Dikarya</taxon>
        <taxon>Basidiomycota</taxon>
        <taxon>Agaricomycotina</taxon>
        <taxon>Tremellomycetes</taxon>
        <taxon>Trichosporonales</taxon>
        <taxon>Trichosporonaceae</taxon>
        <taxon>Cutaneotrichosporon</taxon>
    </lineage>
</organism>
<proteinExistence type="predicted"/>
<gene>
    <name evidence="1" type="ORF">CC85DRAFT_196166</name>
</gene>
<protein>
    <submittedName>
        <fullName evidence="1">Uncharacterized protein</fullName>
    </submittedName>
</protein>
<dbReference type="EMBL" id="KQ087259">
    <property type="protein sequence ID" value="KLT39439.1"/>
    <property type="molecule type" value="Genomic_DNA"/>
</dbReference>
<reference evidence="1 2" key="1">
    <citation type="submission" date="2015-03" db="EMBL/GenBank/DDBJ databases">
        <title>Genomics and transcriptomics of the oil-accumulating basidiomycete yeast T. oleaginosus allow insights into substrate utilization and the diverse evolutionary trajectories of mating systems in fungi.</title>
        <authorList>
            <consortium name="DOE Joint Genome Institute"/>
            <person name="Kourist R."/>
            <person name="Kracht O."/>
            <person name="Bracharz F."/>
            <person name="Lipzen A."/>
            <person name="Nolan M."/>
            <person name="Ohm R."/>
            <person name="Grigoriev I."/>
            <person name="Sun S."/>
            <person name="Heitman J."/>
            <person name="Bruck T."/>
            <person name="Nowrousian M."/>
        </authorList>
    </citation>
    <scope>NUCLEOTIDE SEQUENCE [LARGE SCALE GENOMIC DNA]</scope>
    <source>
        <strain evidence="1 2">IBC0246</strain>
    </source>
</reference>
<accession>A0A0J1AVZ6</accession>
<sequence length="193" mass="21488">MPADRAVPPARAILLHALPWSGGRGDDQYCAECPGCITNLQQLQATYGILYQRGRSPSSWPARLPRQLHAYPQDLRLLDRIALSSHRTVNAPGRSPREPAGVLLIRQPSAVPLGQPLEAQRVNVCTRSMYSMSVKSPLHSVAVFHGFTRYIRNSGPGPGRPLHQCRFYMLVFDREVFEFLHAAQCSLNSLCDT</sequence>